<dbReference type="Gene3D" id="3.40.630.30">
    <property type="match status" value="1"/>
</dbReference>
<dbReference type="CDD" id="cd04301">
    <property type="entry name" value="NAT_SF"/>
    <property type="match status" value="1"/>
</dbReference>
<dbReference type="STRING" id="675824.A0A1E3QEV9"/>
<dbReference type="SUPFAM" id="SSF55729">
    <property type="entry name" value="Acyl-CoA N-acyltransferases (Nat)"/>
    <property type="match status" value="1"/>
</dbReference>
<dbReference type="Pfam" id="PF00583">
    <property type="entry name" value="Acetyltransf_1"/>
    <property type="match status" value="1"/>
</dbReference>
<dbReference type="InterPro" id="IPR052523">
    <property type="entry name" value="Trichothecene_AcTrans"/>
</dbReference>
<dbReference type="GO" id="GO:0016747">
    <property type="term" value="F:acyltransferase activity, transferring groups other than amino-acyl groups"/>
    <property type="evidence" value="ECO:0007669"/>
    <property type="project" value="InterPro"/>
</dbReference>
<gene>
    <name evidence="2" type="ORF">LIPSTDRAFT_68713</name>
</gene>
<dbReference type="AlphaFoldDB" id="A0A1E3QEV9"/>
<protein>
    <recommendedName>
        <fullName evidence="1">N-acetyltransferase domain-containing protein</fullName>
    </recommendedName>
</protein>
<dbReference type="InterPro" id="IPR016181">
    <property type="entry name" value="Acyl_CoA_acyltransferase"/>
</dbReference>
<proteinExistence type="predicted"/>
<evidence type="ECO:0000313" key="3">
    <source>
        <dbReference type="Proteomes" id="UP000094385"/>
    </source>
</evidence>
<reference evidence="2 3" key="1">
    <citation type="journal article" date="2016" name="Proc. Natl. Acad. Sci. U.S.A.">
        <title>Comparative genomics of biotechnologically important yeasts.</title>
        <authorList>
            <person name="Riley R."/>
            <person name="Haridas S."/>
            <person name="Wolfe K.H."/>
            <person name="Lopes M.R."/>
            <person name="Hittinger C.T."/>
            <person name="Goeker M."/>
            <person name="Salamov A.A."/>
            <person name="Wisecaver J.H."/>
            <person name="Long T.M."/>
            <person name="Calvey C.H."/>
            <person name="Aerts A.L."/>
            <person name="Barry K.W."/>
            <person name="Choi C."/>
            <person name="Clum A."/>
            <person name="Coughlan A.Y."/>
            <person name="Deshpande S."/>
            <person name="Douglass A.P."/>
            <person name="Hanson S.J."/>
            <person name="Klenk H.-P."/>
            <person name="LaButti K.M."/>
            <person name="Lapidus A."/>
            <person name="Lindquist E.A."/>
            <person name="Lipzen A.M."/>
            <person name="Meier-Kolthoff J.P."/>
            <person name="Ohm R.A."/>
            <person name="Otillar R.P."/>
            <person name="Pangilinan J.L."/>
            <person name="Peng Y."/>
            <person name="Rokas A."/>
            <person name="Rosa C.A."/>
            <person name="Scheuner C."/>
            <person name="Sibirny A.A."/>
            <person name="Slot J.C."/>
            <person name="Stielow J.B."/>
            <person name="Sun H."/>
            <person name="Kurtzman C.P."/>
            <person name="Blackwell M."/>
            <person name="Grigoriev I.V."/>
            <person name="Jeffries T.W."/>
        </authorList>
    </citation>
    <scope>NUCLEOTIDE SEQUENCE [LARGE SCALE GENOMIC DNA]</scope>
    <source>
        <strain evidence="2 3">NRRL Y-11557</strain>
    </source>
</reference>
<dbReference type="PROSITE" id="PS51186">
    <property type="entry name" value="GNAT"/>
    <property type="match status" value="1"/>
</dbReference>
<evidence type="ECO:0000313" key="2">
    <source>
        <dbReference type="EMBL" id="ODQ76004.1"/>
    </source>
</evidence>
<sequence>MAPFKIVPCTVDDGLYLAQNNISAFWTDPTWVLMWPGKTQEYVTSQAARRMPHNLLTDREHRRHQKVVDTQTGRVVGYARWDLPDLDDAVPGELEHLWPEARVAAVDSERAIAAEREFKAADWDFDHSLDELDEKALAIKRRLMKPKEYILLDYLAVSPDQRHQGIATMLVQSGIAVAERLRLDIFVHGMQAGLGVYTRLGFELLEQIILNDSNYGGKGEYGSYFLIKKCKPVQNDGL</sequence>
<dbReference type="Proteomes" id="UP000094385">
    <property type="component" value="Unassembled WGS sequence"/>
</dbReference>
<evidence type="ECO:0000259" key="1">
    <source>
        <dbReference type="PROSITE" id="PS51186"/>
    </source>
</evidence>
<dbReference type="OrthoDB" id="61113at2759"/>
<organism evidence="2 3">
    <name type="scientific">Lipomyces starkeyi NRRL Y-11557</name>
    <dbReference type="NCBI Taxonomy" id="675824"/>
    <lineage>
        <taxon>Eukaryota</taxon>
        <taxon>Fungi</taxon>
        <taxon>Dikarya</taxon>
        <taxon>Ascomycota</taxon>
        <taxon>Saccharomycotina</taxon>
        <taxon>Lipomycetes</taxon>
        <taxon>Lipomycetales</taxon>
        <taxon>Lipomycetaceae</taxon>
        <taxon>Lipomyces</taxon>
    </lineage>
</organism>
<dbReference type="PANTHER" id="PTHR42791:SF2">
    <property type="entry name" value="N-ACETYLTRANSFERASE DOMAIN-CONTAINING PROTEIN"/>
    <property type="match status" value="1"/>
</dbReference>
<keyword evidence="3" id="KW-1185">Reference proteome</keyword>
<dbReference type="InterPro" id="IPR000182">
    <property type="entry name" value="GNAT_dom"/>
</dbReference>
<dbReference type="PANTHER" id="PTHR42791">
    <property type="entry name" value="GNAT FAMILY ACETYLTRANSFERASE"/>
    <property type="match status" value="1"/>
</dbReference>
<feature type="domain" description="N-acetyltransferase" evidence="1">
    <location>
        <begin position="84"/>
        <end position="231"/>
    </location>
</feature>
<accession>A0A1E3QEV9</accession>
<dbReference type="EMBL" id="KV454290">
    <property type="protein sequence ID" value="ODQ76004.1"/>
    <property type="molecule type" value="Genomic_DNA"/>
</dbReference>
<name>A0A1E3QEV9_LIPST</name>